<accession>A0ACC2FSN4</accession>
<protein>
    <submittedName>
        <fullName evidence="1">Uncharacterized protein</fullName>
    </submittedName>
</protein>
<evidence type="ECO:0000313" key="1">
    <source>
        <dbReference type="EMBL" id="KAJ7994245.1"/>
    </source>
</evidence>
<keyword evidence="2" id="KW-1185">Reference proteome</keyword>
<sequence>MATVSTIRQSLFSLASVSEAVRSAARCRPGGSAGAGGLPQGGPGVKEDPWCSILYLFAQLNPHPPGFQLSIHRSLQPAEVEGFWEGWRDGLGYDPAFLLWSVYMLRPACAHIFAF</sequence>
<dbReference type="Proteomes" id="UP001157502">
    <property type="component" value="Chromosome 23"/>
</dbReference>
<dbReference type="EMBL" id="CM055750">
    <property type="protein sequence ID" value="KAJ7994245.1"/>
    <property type="molecule type" value="Genomic_DNA"/>
</dbReference>
<reference evidence="1" key="1">
    <citation type="submission" date="2021-05" db="EMBL/GenBank/DDBJ databases">
        <authorList>
            <person name="Pan Q."/>
            <person name="Jouanno E."/>
            <person name="Zahm M."/>
            <person name="Klopp C."/>
            <person name="Cabau C."/>
            <person name="Louis A."/>
            <person name="Berthelot C."/>
            <person name="Parey E."/>
            <person name="Roest Crollius H."/>
            <person name="Montfort J."/>
            <person name="Robinson-Rechavi M."/>
            <person name="Bouchez O."/>
            <person name="Lampietro C."/>
            <person name="Lopez Roques C."/>
            <person name="Donnadieu C."/>
            <person name="Postlethwait J."/>
            <person name="Bobe J."/>
            <person name="Dillon D."/>
            <person name="Chandos A."/>
            <person name="von Hippel F."/>
            <person name="Guiguen Y."/>
        </authorList>
    </citation>
    <scope>NUCLEOTIDE SEQUENCE</scope>
    <source>
        <strain evidence="1">YG-Jan2019</strain>
    </source>
</reference>
<comment type="caution">
    <text evidence="1">The sequence shown here is derived from an EMBL/GenBank/DDBJ whole genome shotgun (WGS) entry which is preliminary data.</text>
</comment>
<proteinExistence type="predicted"/>
<organism evidence="1 2">
    <name type="scientific">Dallia pectoralis</name>
    <name type="common">Alaska blackfish</name>
    <dbReference type="NCBI Taxonomy" id="75939"/>
    <lineage>
        <taxon>Eukaryota</taxon>
        <taxon>Metazoa</taxon>
        <taxon>Chordata</taxon>
        <taxon>Craniata</taxon>
        <taxon>Vertebrata</taxon>
        <taxon>Euteleostomi</taxon>
        <taxon>Actinopterygii</taxon>
        <taxon>Neopterygii</taxon>
        <taxon>Teleostei</taxon>
        <taxon>Protacanthopterygii</taxon>
        <taxon>Esociformes</taxon>
        <taxon>Umbridae</taxon>
        <taxon>Dallia</taxon>
    </lineage>
</organism>
<gene>
    <name evidence="1" type="ORF">DPEC_G00263890</name>
</gene>
<name>A0ACC2FSN4_DALPE</name>
<evidence type="ECO:0000313" key="2">
    <source>
        <dbReference type="Proteomes" id="UP001157502"/>
    </source>
</evidence>